<sequence length="443" mass="46618">MTRVVRRGLPRVPGGEPWPPATTVTGRPEASSDEPDDPAAAPVTDQVAVAATVGAIALRRGLPRVAGGEPWPPAGLAPARVVPPATEPVAAPGPESGVEPVAGADLTAAASAPTVVEPAGGASAPTDPESAPIAPTDAGAPRQDRPAVPALPAWVLRTVRPAATALAVLVVAVILARWLVGLAPVRDFLATYDGTAPMPADAPVGIPAWLAWQHFFNLFLLVLVVRTGLQVRRERQPAAYWAPRSDPSAKIGLSSWTHQSLDVLWVANGVVYVVLLFATGQWVRIVPTSWSVVPEAASAALQYLALDWPTENGWIHYNGLQQLTYFVTVFVAAPLAVATGVRMSRYWRSTATLDRVLPVHVARRVHFPVMVYFVAFVVTHVGLVLATGALRNLNHMFAGRDDTGWVGLGVFALAVVVVVGAAAALRPVLVAPVARRLGTVTSR</sequence>
<dbReference type="GO" id="GO:0016020">
    <property type="term" value="C:membrane"/>
    <property type="evidence" value="ECO:0007669"/>
    <property type="project" value="InterPro"/>
</dbReference>
<comment type="caution">
    <text evidence="3">The sequence shown here is derived from an EMBL/GenBank/DDBJ whole genome shotgun (WGS) entry which is preliminary data.</text>
</comment>
<keyword evidence="2" id="KW-1133">Transmembrane helix</keyword>
<evidence type="ECO:0000313" key="3">
    <source>
        <dbReference type="EMBL" id="PFG43532.1"/>
    </source>
</evidence>
<reference evidence="3 4" key="1">
    <citation type="submission" date="2017-10" db="EMBL/GenBank/DDBJ databases">
        <title>Sequencing the genomes of 1000 actinobacteria strains.</title>
        <authorList>
            <person name="Klenk H.-P."/>
        </authorList>
    </citation>
    <scope>NUCLEOTIDE SEQUENCE [LARGE SCALE GENOMIC DNA]</scope>
    <source>
        <strain evidence="3 4">DSM 21863</strain>
    </source>
</reference>
<feature type="transmembrane region" description="Helical" evidence="2">
    <location>
        <begin position="206"/>
        <end position="225"/>
    </location>
</feature>
<dbReference type="SUPFAM" id="SSF81342">
    <property type="entry name" value="Transmembrane di-heme cytochromes"/>
    <property type="match status" value="1"/>
</dbReference>
<evidence type="ECO:0000313" key="4">
    <source>
        <dbReference type="Proteomes" id="UP000224130"/>
    </source>
</evidence>
<protein>
    <submittedName>
        <fullName evidence="3">Cytochrome b561-like protein</fullName>
    </submittedName>
</protein>
<evidence type="ECO:0000256" key="1">
    <source>
        <dbReference type="SAM" id="MobiDB-lite"/>
    </source>
</evidence>
<accession>A0A2A9EZ00</accession>
<dbReference type="GO" id="GO:0022904">
    <property type="term" value="P:respiratory electron transport chain"/>
    <property type="evidence" value="ECO:0007669"/>
    <property type="project" value="InterPro"/>
</dbReference>
<keyword evidence="4" id="KW-1185">Reference proteome</keyword>
<feature type="transmembrane region" description="Helical" evidence="2">
    <location>
        <begin position="365"/>
        <end position="385"/>
    </location>
</feature>
<dbReference type="Gene3D" id="1.20.950.20">
    <property type="entry name" value="Transmembrane di-heme cytochromes, Chain C"/>
    <property type="match status" value="1"/>
</dbReference>
<proteinExistence type="predicted"/>
<dbReference type="RefSeq" id="WP_098463876.1">
    <property type="nucleotide sequence ID" value="NZ_PDJJ01000001.1"/>
</dbReference>
<dbReference type="InterPro" id="IPR016174">
    <property type="entry name" value="Di-haem_cyt_TM"/>
</dbReference>
<keyword evidence="2" id="KW-0812">Transmembrane</keyword>
<gene>
    <name evidence="3" type="ORF">ATJ88_2230</name>
</gene>
<feature type="transmembrane region" description="Helical" evidence="2">
    <location>
        <begin position="162"/>
        <end position="180"/>
    </location>
</feature>
<name>A0A2A9EZ00_9MICO</name>
<dbReference type="AlphaFoldDB" id="A0A2A9EZ00"/>
<feature type="region of interest" description="Disordered" evidence="1">
    <location>
        <begin position="1"/>
        <end position="45"/>
    </location>
</feature>
<keyword evidence="2" id="KW-0472">Membrane</keyword>
<feature type="transmembrane region" description="Helical" evidence="2">
    <location>
        <begin position="323"/>
        <end position="344"/>
    </location>
</feature>
<dbReference type="Proteomes" id="UP000224130">
    <property type="component" value="Unassembled WGS sequence"/>
</dbReference>
<feature type="transmembrane region" description="Helical" evidence="2">
    <location>
        <begin position="405"/>
        <end position="425"/>
    </location>
</feature>
<evidence type="ECO:0000256" key="2">
    <source>
        <dbReference type="SAM" id="Phobius"/>
    </source>
</evidence>
<feature type="region of interest" description="Disordered" evidence="1">
    <location>
        <begin position="116"/>
        <end position="145"/>
    </location>
</feature>
<organism evidence="3 4">
    <name type="scientific">Isoptericola jiangsuensis</name>
    <dbReference type="NCBI Taxonomy" id="548579"/>
    <lineage>
        <taxon>Bacteria</taxon>
        <taxon>Bacillati</taxon>
        <taxon>Actinomycetota</taxon>
        <taxon>Actinomycetes</taxon>
        <taxon>Micrococcales</taxon>
        <taxon>Promicromonosporaceae</taxon>
        <taxon>Isoptericola</taxon>
    </lineage>
</organism>
<dbReference type="EMBL" id="PDJJ01000001">
    <property type="protein sequence ID" value="PFG43532.1"/>
    <property type="molecule type" value="Genomic_DNA"/>
</dbReference>
<feature type="transmembrane region" description="Helical" evidence="2">
    <location>
        <begin position="263"/>
        <end position="283"/>
    </location>
</feature>
<dbReference type="OrthoDB" id="9795587at2"/>